<evidence type="ECO:0000256" key="1">
    <source>
        <dbReference type="SAM" id="Phobius"/>
    </source>
</evidence>
<dbReference type="AlphaFoldDB" id="A0A5C0XQK8"/>
<keyword evidence="1" id="KW-1133">Transmembrane helix</keyword>
<feature type="transmembrane region" description="Helical" evidence="1">
    <location>
        <begin position="7"/>
        <end position="26"/>
    </location>
</feature>
<keyword evidence="1" id="KW-0812">Transmembrane</keyword>
<evidence type="ECO:0000313" key="2">
    <source>
        <dbReference type="EMBL" id="QEK79032.1"/>
    </source>
</evidence>
<dbReference type="EMBL" id="CP023154">
    <property type="protein sequence ID" value="QEK79032.1"/>
    <property type="molecule type" value="Genomic_DNA"/>
</dbReference>
<accession>A0A5C0XQK8</accession>
<keyword evidence="1" id="KW-0472">Membrane</keyword>
<reference evidence="2 3" key="1">
    <citation type="submission" date="2017-08" db="EMBL/GenBank/DDBJ databases">
        <title>Resequencing and Reannotation of the genome of Pyrococcus furiosus type strain DSM3638.</title>
        <authorList>
            <person name="Reichelt R.M."/>
            <person name="Bunk B."/>
        </authorList>
    </citation>
    <scope>NUCLEOTIDE SEQUENCE [LARGE SCALE GENOMIC DNA]</scope>
    <source>
        <strain evidence="2 3">DSM 3638</strain>
    </source>
</reference>
<protein>
    <submittedName>
        <fullName evidence="2">Uncharacterized protein</fullName>
    </submittedName>
</protein>
<sequence length="246" mass="27412">MRKYIAGIFLITIILASIGITAYGYAKFNSILISSPDFVQEKYIVIKFPNSTYVVLSQNEYIEARLKGWKPPEGSIGYIITLSYNPKSPPDFVLEKRYEEFTIVVGSPEVKTCSKNPDEFKGSCTERTLAVSEVTLLVSTLFKRYFYAEAIARGLSNESAKMYAYEETMKRRNIRYLSLLVKAQVGLGLIGNEKHLGVIIMGPAEGANETSIIIPREGLIILKGKSDSSLRAEAILLENLVGLQFS</sequence>
<organism evidence="2 3">
    <name type="scientific">Pyrococcus furiosus (strain ATCC 43587 / DSM 3638 / JCM 8422 / Vc1)</name>
    <dbReference type="NCBI Taxonomy" id="186497"/>
    <lineage>
        <taxon>Archaea</taxon>
        <taxon>Methanobacteriati</taxon>
        <taxon>Methanobacteriota</taxon>
        <taxon>Thermococci</taxon>
        <taxon>Thermococcales</taxon>
        <taxon>Thermococcaceae</taxon>
        <taxon>Pyrococcus</taxon>
    </lineage>
</organism>
<dbReference type="Proteomes" id="UP000324354">
    <property type="component" value="Chromosome"/>
</dbReference>
<dbReference type="RefSeq" id="WP_011012547.1">
    <property type="nucleotide sequence ID" value="NC_003413.1"/>
</dbReference>
<name>A0A5C0XQK8_PYRFU</name>
<proteinExistence type="predicted"/>
<dbReference type="OrthoDB" id="85824at2157"/>
<dbReference type="GeneID" id="41713209"/>
<evidence type="ECO:0000313" key="3">
    <source>
        <dbReference type="Proteomes" id="UP000324354"/>
    </source>
</evidence>
<gene>
    <name evidence="2" type="ORF">PFDSM3638_07010</name>
</gene>
<dbReference type="GeneID" id="13300703"/>